<evidence type="ECO:0000256" key="3">
    <source>
        <dbReference type="ARBA" id="ARBA00022801"/>
    </source>
</evidence>
<dbReference type="PANTHER" id="PTHR46233:SF3">
    <property type="entry name" value="HYDROXYACYLGLUTATHIONE HYDROLASE GLOC"/>
    <property type="match status" value="1"/>
</dbReference>
<keyword evidence="2" id="KW-0479">Metal-binding</keyword>
<dbReference type="SUPFAM" id="SSF56281">
    <property type="entry name" value="Metallo-hydrolase/oxidoreductase"/>
    <property type="match status" value="1"/>
</dbReference>
<reference evidence="7" key="1">
    <citation type="journal article" date="2019" name="Int. J. Syst. Evol. Microbiol.">
        <title>The Global Catalogue of Microorganisms (GCM) 10K type strain sequencing project: providing services to taxonomists for standard genome sequencing and annotation.</title>
        <authorList>
            <consortium name="The Broad Institute Genomics Platform"/>
            <consortium name="The Broad Institute Genome Sequencing Center for Infectious Disease"/>
            <person name="Wu L."/>
            <person name="Ma J."/>
        </authorList>
    </citation>
    <scope>NUCLEOTIDE SEQUENCE [LARGE SCALE GENOMIC DNA]</scope>
    <source>
        <strain evidence="7">JCM 32105</strain>
    </source>
</reference>
<dbReference type="CDD" id="cd06262">
    <property type="entry name" value="metallo-hydrolase-like_MBL-fold"/>
    <property type="match status" value="1"/>
</dbReference>
<evidence type="ECO:0000259" key="5">
    <source>
        <dbReference type="SMART" id="SM00849"/>
    </source>
</evidence>
<dbReference type="InterPro" id="IPR001279">
    <property type="entry name" value="Metallo-B-lactamas"/>
</dbReference>
<organism evidence="6 7">
    <name type="scientific">Nemorincola caseinilytica</name>
    <dbReference type="NCBI Taxonomy" id="2054315"/>
    <lineage>
        <taxon>Bacteria</taxon>
        <taxon>Pseudomonadati</taxon>
        <taxon>Bacteroidota</taxon>
        <taxon>Chitinophagia</taxon>
        <taxon>Chitinophagales</taxon>
        <taxon>Chitinophagaceae</taxon>
        <taxon>Nemorincola</taxon>
    </lineage>
</organism>
<proteinExistence type="predicted"/>
<keyword evidence="3" id="KW-0378">Hydrolase</keyword>
<evidence type="ECO:0000313" key="7">
    <source>
        <dbReference type="Proteomes" id="UP001500067"/>
    </source>
</evidence>
<dbReference type="PANTHER" id="PTHR46233">
    <property type="entry name" value="HYDROXYACYLGLUTATHIONE HYDROLASE GLOC"/>
    <property type="match status" value="1"/>
</dbReference>
<feature type="domain" description="Metallo-beta-lactamase" evidence="5">
    <location>
        <begin position="13"/>
        <end position="195"/>
    </location>
</feature>
<sequence>MLNVHFFTFNAFSENTYIISDHKKDCWIVDPGMYEQRETDEFISFIEKQQLRPRGIINTHAHLDHIFGVNALKERYNIPFGIHRQELPVLQRGADTAAMFGMQLSGVPVADNYIPHGIPLQLGDDTIEVLLTPGHSPGSISFYYAPGNWVIAGDVLFNGSIGRTDLPGGNFDTLISSIRTQLFPLPDGTVVLSGHGPATTIGDEKADNPFLS</sequence>
<evidence type="ECO:0000256" key="2">
    <source>
        <dbReference type="ARBA" id="ARBA00022723"/>
    </source>
</evidence>
<comment type="caution">
    <text evidence="6">The sequence shown here is derived from an EMBL/GenBank/DDBJ whole genome shotgun (WGS) entry which is preliminary data.</text>
</comment>
<evidence type="ECO:0000256" key="4">
    <source>
        <dbReference type="ARBA" id="ARBA00022833"/>
    </source>
</evidence>
<keyword evidence="4" id="KW-0862">Zinc</keyword>
<comment type="cofactor">
    <cofactor evidence="1">
        <name>Zn(2+)</name>
        <dbReference type="ChEBI" id="CHEBI:29105"/>
    </cofactor>
</comment>
<evidence type="ECO:0000256" key="1">
    <source>
        <dbReference type="ARBA" id="ARBA00001947"/>
    </source>
</evidence>
<dbReference type="InterPro" id="IPR051453">
    <property type="entry name" value="MBL_Glyoxalase_II"/>
</dbReference>
<keyword evidence="7" id="KW-1185">Reference proteome</keyword>
<protein>
    <submittedName>
        <fullName evidence="6">MBL fold metallo-hydrolase</fullName>
    </submittedName>
</protein>
<name>A0ABP8NDZ0_9BACT</name>
<dbReference type="InterPro" id="IPR036866">
    <property type="entry name" value="RibonucZ/Hydroxyglut_hydro"/>
</dbReference>
<dbReference type="RefSeq" id="WP_345082013.1">
    <property type="nucleotide sequence ID" value="NZ_BAABFA010000011.1"/>
</dbReference>
<dbReference type="EMBL" id="BAABFA010000011">
    <property type="protein sequence ID" value="GAA4465761.1"/>
    <property type="molecule type" value="Genomic_DNA"/>
</dbReference>
<dbReference type="Pfam" id="PF00753">
    <property type="entry name" value="Lactamase_B"/>
    <property type="match status" value="1"/>
</dbReference>
<accession>A0ABP8NDZ0</accession>
<dbReference type="Gene3D" id="3.60.15.10">
    <property type="entry name" value="Ribonuclease Z/Hydroxyacylglutathione hydrolase-like"/>
    <property type="match status" value="1"/>
</dbReference>
<evidence type="ECO:0000313" key="6">
    <source>
        <dbReference type="EMBL" id="GAA4465761.1"/>
    </source>
</evidence>
<gene>
    <name evidence="6" type="ORF">GCM10023093_18450</name>
</gene>
<dbReference type="Proteomes" id="UP001500067">
    <property type="component" value="Unassembled WGS sequence"/>
</dbReference>
<dbReference type="SMART" id="SM00849">
    <property type="entry name" value="Lactamase_B"/>
    <property type="match status" value="1"/>
</dbReference>